<dbReference type="EMBL" id="OZ034831">
    <property type="protein sequence ID" value="CAL1688390.1"/>
    <property type="molecule type" value="Genomic_DNA"/>
</dbReference>
<evidence type="ECO:0000313" key="2">
    <source>
        <dbReference type="Proteomes" id="UP001497644"/>
    </source>
</evidence>
<protein>
    <submittedName>
        <fullName evidence="1">Uncharacterized protein</fullName>
    </submittedName>
</protein>
<gene>
    <name evidence="1" type="ORF">LPLAT_LOCUS13459</name>
</gene>
<proteinExistence type="predicted"/>
<dbReference type="AlphaFoldDB" id="A0AAV2P9U4"/>
<reference evidence="1" key="1">
    <citation type="submission" date="2024-04" db="EMBL/GenBank/DDBJ databases">
        <authorList>
            <consortium name="Molecular Ecology Group"/>
        </authorList>
    </citation>
    <scope>NUCLEOTIDE SEQUENCE</scope>
</reference>
<accession>A0AAV2P9U4</accession>
<evidence type="ECO:0000313" key="1">
    <source>
        <dbReference type="EMBL" id="CAL1688390.1"/>
    </source>
</evidence>
<name>A0AAV2P9U4_9HYME</name>
<keyword evidence="2" id="KW-1185">Reference proteome</keyword>
<organism evidence="1 2">
    <name type="scientific">Lasius platythorax</name>
    <dbReference type="NCBI Taxonomy" id="488582"/>
    <lineage>
        <taxon>Eukaryota</taxon>
        <taxon>Metazoa</taxon>
        <taxon>Ecdysozoa</taxon>
        <taxon>Arthropoda</taxon>
        <taxon>Hexapoda</taxon>
        <taxon>Insecta</taxon>
        <taxon>Pterygota</taxon>
        <taxon>Neoptera</taxon>
        <taxon>Endopterygota</taxon>
        <taxon>Hymenoptera</taxon>
        <taxon>Apocrita</taxon>
        <taxon>Aculeata</taxon>
        <taxon>Formicoidea</taxon>
        <taxon>Formicidae</taxon>
        <taxon>Formicinae</taxon>
        <taxon>Lasius</taxon>
        <taxon>Lasius</taxon>
    </lineage>
</organism>
<sequence>MNGITSEVTAVTTQLQAHVATATVWLAQLTPFLLPLYYPLATVCGCLRAIFCFLTNNPGTAVVGNREIPHVVID</sequence>
<dbReference type="Proteomes" id="UP001497644">
    <property type="component" value="Chromosome 8"/>
</dbReference>